<dbReference type="STRING" id="1202772.A0A1V9ZSP0"/>
<feature type="coiled-coil region" evidence="1">
    <location>
        <begin position="4937"/>
        <end position="4998"/>
    </location>
</feature>
<feature type="coiled-coil region" evidence="1">
    <location>
        <begin position="1616"/>
        <end position="1694"/>
    </location>
</feature>
<feature type="compositionally biased region" description="Basic and acidic residues" evidence="2">
    <location>
        <begin position="3785"/>
        <end position="3799"/>
    </location>
</feature>
<feature type="coiled-coil region" evidence="1">
    <location>
        <begin position="3629"/>
        <end position="3663"/>
    </location>
</feature>
<comment type="caution">
    <text evidence="4">The sequence shown here is derived from an EMBL/GenBank/DDBJ whole genome shotgun (WGS) entry which is preliminary data.</text>
</comment>
<evidence type="ECO:0008006" key="6">
    <source>
        <dbReference type="Google" id="ProtNLM"/>
    </source>
</evidence>
<evidence type="ECO:0000256" key="2">
    <source>
        <dbReference type="SAM" id="MobiDB-lite"/>
    </source>
</evidence>
<feature type="coiled-coil region" evidence="1">
    <location>
        <begin position="3134"/>
        <end position="3173"/>
    </location>
</feature>
<evidence type="ECO:0000256" key="3">
    <source>
        <dbReference type="SAM" id="Phobius"/>
    </source>
</evidence>
<feature type="non-terminal residue" evidence="4">
    <location>
        <position position="1"/>
    </location>
</feature>
<dbReference type="SMART" id="SM01411">
    <property type="entry name" value="Ephrin_rec_like"/>
    <property type="match status" value="12"/>
</dbReference>
<dbReference type="InterPro" id="IPR009030">
    <property type="entry name" value="Growth_fac_rcpt_cys_sf"/>
</dbReference>
<keyword evidence="3" id="KW-1133">Transmembrane helix</keyword>
<feature type="transmembrane region" description="Helical" evidence="3">
    <location>
        <begin position="1100"/>
        <end position="1124"/>
    </location>
</feature>
<feature type="region of interest" description="Disordered" evidence="2">
    <location>
        <begin position="4168"/>
        <end position="4206"/>
    </location>
</feature>
<gene>
    <name evidence="4" type="ORF">ACHHYP_01968</name>
</gene>
<feature type="region of interest" description="Disordered" evidence="2">
    <location>
        <begin position="3779"/>
        <end position="3799"/>
    </location>
</feature>
<organism evidence="4 5">
    <name type="scientific">Achlya hypogyna</name>
    <name type="common">Oomycete</name>
    <name type="synonym">Protoachlya hypogyna</name>
    <dbReference type="NCBI Taxonomy" id="1202772"/>
    <lineage>
        <taxon>Eukaryota</taxon>
        <taxon>Sar</taxon>
        <taxon>Stramenopiles</taxon>
        <taxon>Oomycota</taxon>
        <taxon>Saprolegniomycetes</taxon>
        <taxon>Saprolegniales</taxon>
        <taxon>Achlyaceae</taxon>
        <taxon>Achlya</taxon>
    </lineage>
</organism>
<feature type="region of interest" description="Disordered" evidence="2">
    <location>
        <begin position="1920"/>
        <end position="1945"/>
    </location>
</feature>
<keyword evidence="5" id="KW-1185">Reference proteome</keyword>
<sequence length="5006" mass="540342">GFYCLKGSTAAAPDDTELWAGECPLGTFCPNATALPTPCEAGHYCASLNLENALPCAGGFYCIQGSSTPTPTGEMNANGLIGNECPAGTYCPIGTSNPIPCPSGTFSGVKQLQNVAQCLPCPAGYSCPDTGTVVPSAPCPPTVFCPGNNTQTTCPVGHYCPGGVLTAPLPCRAGTFANITGLPACFGCPTRFYCEIGAVNPVPCNSGYYCPSNTSVATQFPCPPGTFSSVASLASASECAPCPAGQYCSGLPPTVVPTGACAPGYYCSLGAKTPMPNDGTGGVCDDGHVCLGGAGIKDPVDGITGRLCQAGSFCVKGTEQACPMHTYTAVAGRSSCDPCPLGRYCAGNTSNPSPCPQRFYCPGGQPILCPNGTYGAQMGLEQAAQCSPCPAGQFCTDGTITGPCASGYFCKFGNYQPNPLNYNQSLLPWQQQSGGACPIGYYCTQNTTDPLPCPGNSSRLSPFGTQLYDCAACPAGKSCLDGAMTAGYYCPLAQLPIPCPKGTYNPFVGGATVENCLACTAGRYCNRTGSVNDTAFACPAGSFCVTGATDAAPCPAGSYRPTTGGAAVTDCTECPAGYACPAGSLYPVVCQAGFYCPAGAGNMTICAPGYYCPFNSTAGVPCQAGYYCPTGAVNQTACGFGTYCPALASSPIPCPAGSLSLLRPSNTLYSSLAEACQRCPKGTYGNGANCSTCSEGYVCLEGCTSPAPQNVTADHGYPCPAGYYCGNGTYQERPCPVGTFNPSTMGTSLNESCTPCPINTYQYETGQATCFPCSTSSNAALGSAQCQCVGQNRAFQKSDGYCICEAGYEYYDANGILRSDTDDTADCQPIVYARCSGNQVRSVSGGCVNPSSVSCASACDGGSGTFLATSGLCTCTNVPTLDAVCDSACRATSTQLRLNPATGALQYYDPTTETYTPVPAADTAAIAGSFSCSTNSSSANCQVHTMTVSGDAFSGTYSAALPSTAGRRRLSAAGSGILNPMLCLQRSDSVLFSLSAGSYPVYVKDSLMNTNPSFDYGTFRTLQETMQSNATAVNAFAFTFLDAGMYVFALSNNSAALTIVAVMDIGVKCPTDGPIVPMTQGNLIVLSAKPSSNIILAPDWGLIAGLLCALFGVVAGMICGLYYFRRKSWVAKHSSTGGYKEKARGFNLDKLHTKGSVVKKNAKALPDAEAHDGAVLPDDSAAKAMPEAGGDYVPELNRWDDDDLGIRELVDRLQFHHDSVEKAFQDQETGAAKMMKMLQNEADELKMLLASIVVAQKNHEKDKEPAGCDAELVLLDTLQKGVADRAEFVATLSAAETGVAAAAKALHGHAQTKGNVAATILDELTSAAGVSASYDQLVADLEAFRRSVLVEPGALSTVQSEINRRKVQGAVWKAFGNTTKELLPPALLTSKAACEEAYASRDAATAQATEYLVKFASVVPGYAKKLADFREAFAAEWAAAVEQQNPAVLKPVRQKYEKLLTGLLKELQSGTTKLVARVSADQQALATARGRGTADEAQYAAELASLRDHLAVTMAPAAEVAPASDVQELVMQLRALLAAPGQLQLAPLNLDKLIDAAAEGNATSAPTVATDDEALLTAELRNEEARDAAHISKLRQEFTAGVDAQDLSAAERAQLLDAFNEDMANLEATLRLEREKHQEQLRNRLAIRKLKKDTELEALLQDEALEEAMLTKQEAEMQALERAFEEEQAKLEAEFGGFGGEGDESFSPAVDDFGGDGDETLPPSTNDDTDTNSEPKRTQRQAAIEDERRRAKKRIAARSKVQEAAATSPGEGALVRFMAQLEDNRVDRAFDACQDKLSIELLASKALDDPPSTRDAKALAQATSDLERRRATRSKAVARDEAAWQAKLLALEATGATLSPELQAADARLRQALQLEMDAFTPEKLLTTVQSGTLSDADAALVDRLHDDFASKWKERNERLQSEHARSSQSLHARLQARKAKTDPQAITPEDVQDTELLRALVSERNALEAIATAHKANDAGQAIDAAAVAKLQETFAKDWARQQALLDTEATVKRQQLEARLKRQRKATEELPAAERPPVLAALASEEMTASRKMEQEIQVAKEALQTSILVDKATLETLSEEDKAAIQRLLDDHASKWADRARQLHDEHKDARANLAKRLHSRASAKSLHALATKALEDDFEAKEEALALAALVEKAQVGSLSPQEVMTVASIEATYEAKWSGRRKELDMAEATATYELEAANEATPDTLVDVAQAMDLQRETLEIHALQEARQLQALRAAAGSVDDDQIERVIADYAAAHRRRLQELDDKAAARQAKLAERVRRQRHANEALPVDERDAANRALDADALSAAHENELETTVLKEVATTSLLIEKAKERKLTPEDNMAVAELLASHEKKWAERRKMLANDQALAKATLADRLKKRHNKALNSAEVMAVDLHAAIVNEAFATAALVEKAALGMPLTATDSAALEKLLTTHGAKWAQRRALLNAAEAEAESALGQEATATPEHREELAMAMAKERDLIEHQEAVEAQQIAAIAAAHHTVLAAAPADEDQNAATIAKLNDAFARNRQRERARLEAEAQLRRDKLAERLKRQRKAMDQLPATERETATDALEAQAALESRTIEMNAAVEKEAAVVAALAEKKTLGTLTADDDAVIAALLRDHEAKWRDRNRQLNDDRDFARAQLAARLAKRNGKPLAAAVAKGVDDMYARQEEAIAVASLVEKAQLGALTPTDEEAIRVLSDTHEVKWQERLNELDRLEDGWSEALLGDATAPTDAVACLREYVDAQRLAVIQQAVLEKQQLQTLRPDAPPITADDDAIAALQAAYTREWARRQQALADEAAMRRDRLAARLQRQRRNNDGLAVAERDAANAIADAENEQAVRALELEAAVRREALDTELLIAKAQLGQLPQDNSTLIDKLLNDHKAKWAARQRQLQDDRALAKSNLAARLAKRSDKTLANLATATLEHACGALDTTVALAALLEKAQLGRCTDVDIAAFETAKQIHTKNFTAQQAALDAIEAQALAIPDDAGMGDILRSVIQAERDVVVGYEANQARQLAAIAEALQTPKGLCDYSDVINKVLDDHDVARKARMQRLADEEKRLKARLQERLAKRQARVASTPDETAVLEAQLARQVELQRDAIELQHLAEKQAAGELTNDDEATIERLRREHAAKSQALREALNDEERRLKASLQDRLRAKRDAIGAQQWPSVQAKAQALNQLLEDEKAETLDIEHAIDVKEQATAAALLEQRAQLDTLAAGDGDADTIAKLRADHDARWQERQRDLEDEAKRLRGRLGDRLQKRRALHDRSTASLVEKQQVEKDMAADEALLREALEQQLQERSRQLEAARLAEKARRGLLSATDEALVRQASDSTSSLSDGHIQDEHAAKTRLRQQELDAEEARKKELLRARLAAKRALNAKSAKPPAEKEAIAMQLDAQESKAVQQIEESMDTKRRLEAREAAVVAAALPPPNFDATINDLHAEHAKRKAERDAALGDEEARQRLRLIDRLAMRKRHDSLTDAEAAELQAQLEAALCQRRQEAEMAELLDKAQRKIATTDDEELIRKLQAELGRSSKERDDALRDEEALLKDRLQQRLANKRAKASALESTQKDALLRQLDEEEDREAAAIEAAIDAKRLAVDVVVWAPPAFPRPSIADHESDIQAINAELERHSLERQRLLDEEEKLKKARLQERMDKKRAARSHAAEAANQAALDQAQLDADMAQIEADMAAKRLAAEEQAKVEQASVAAAAADAIASAKAASQRQVDGMIAQVKSDHEREMAALQESLRADRAKQELALQERIAARRANRRSDKTNGEPTSARDDAEVAALKEKLDADEAAALAAAKEKVDEEIAALRRQAAASAELNAHRAAEEKNLAEAEWNRLRSEHVADMTALQATLEAEQARQEAKLKDRIKARRLAKEKDLAASATPETLASATAALDEEERIEKECLAAQLAQQAEAALQEELRRQQEAERMAAQKIANAAIEAAAAAAAMEAFQAAELDRVSADFKAQMARRAASDAAEATTQKSKLEMRMAAKKQKKALELQAKKEQETRRLTEAQAAEVQEVQSRLEGAAVLAQAAALEVQAAPAAEALATDQEAARAALAAQQATEAARLEAEAKLELEAAQRALQAKMQHDLDVTRAKLQSEMAASQSQLQESHSQILVKAELDRVQKEFHEKERALTDSLKLESSQRKKDLMRRLEEKKRKKTDDLLAKQQQEREAQKDQHEALAAKLEMDREVAMIQKLLSQNQIVLSQLRAVIIRVVEKRHKREQTLLFAKQYRARTALLRSALEALVAEKAAAKTALLAQLEGADTAAKEAQLEELDASFRVKQQEIEAHGTGDMEAAQTHEQEALRVRQGNDITQLYERFAASCLPDPVPVPTAVAVAPTTVTVAATGIVVADENAALRAHLELEKQKRIETILKESAAAMQALREALAREWAAVDAACSGQLATEQATSEAAWAARRQRLAATTSGPRAAAMLQALEADAHKQHTALATMLQARAQRKKERHERVCKRKLKRIDDDTKRRIDIVHAEALVALTDEIERAKQAAAPPRATSTSDPADLALVGFGRDRLQNAIGKARSLSRLGSIGARTPRETQERRVAAQMAVPPDHSIETTALTPGHSASVPSLATVSDVHHEGDAHSGPASEAVAAIAQKLDSIERLIQLISTQKAPSPPASLSDLKSAIRSAYPGLEQDARVPPGPLAPIVDAALPPRQKMRLDFGRALALTLEPALADVRIEAAATLPAHIAGGAFEHSIFYDARARTLYVRQARLESAAEFAVLLVHTFAHLHADAAAFDDDTAPVFVATFYRMLGRCYQEHFSKTEAVPPVASVGVSPPLDVVPKATQYFQSDLITQRLANMQAFLERMEDAGDSNELRSPLLVKKTSAPMLKTLTSVGSTRGFFMANSEQQVQSLQVHASGEVSGVKVGEQECLDIAEKSYMETLKRYTETSDSVELLEDALNEARAEGHAEDEVHTLQHQLAEAKHDLERVKKDRDEVAQRCEKLRNEIKVKLGKA</sequence>
<dbReference type="EMBL" id="JNBR01000017">
    <property type="protein sequence ID" value="OQS01038.1"/>
    <property type="molecule type" value="Genomic_DNA"/>
</dbReference>
<evidence type="ECO:0000313" key="4">
    <source>
        <dbReference type="EMBL" id="OQS01038.1"/>
    </source>
</evidence>
<feature type="coiled-coil region" evidence="1">
    <location>
        <begin position="4000"/>
        <end position="4042"/>
    </location>
</feature>
<proteinExistence type="predicted"/>
<keyword evidence="1" id="KW-0175">Coiled coil</keyword>
<feature type="transmembrane region" description="Helical" evidence="3">
    <location>
        <begin position="1030"/>
        <end position="1049"/>
    </location>
</feature>
<feature type="coiled-coil region" evidence="1">
    <location>
        <begin position="4090"/>
        <end position="4143"/>
    </location>
</feature>
<dbReference type="SUPFAM" id="SSF57184">
    <property type="entry name" value="Growth factor receptor domain"/>
    <property type="match status" value="3"/>
</dbReference>
<keyword evidence="3" id="KW-0472">Membrane</keyword>
<dbReference type="OrthoDB" id="75952at2759"/>
<feature type="region of interest" description="Disordered" evidence="2">
    <location>
        <begin position="1695"/>
        <end position="1769"/>
    </location>
</feature>
<dbReference type="Proteomes" id="UP000243579">
    <property type="component" value="Unassembled WGS sequence"/>
</dbReference>
<reference evidence="4 5" key="1">
    <citation type="journal article" date="2014" name="Genome Biol. Evol.">
        <title>The secreted proteins of Achlya hypogyna and Thraustotheca clavata identify the ancestral oomycete secretome and reveal gene acquisitions by horizontal gene transfer.</title>
        <authorList>
            <person name="Misner I."/>
            <person name="Blouin N."/>
            <person name="Leonard G."/>
            <person name="Richards T.A."/>
            <person name="Lane C.E."/>
        </authorList>
    </citation>
    <scope>NUCLEOTIDE SEQUENCE [LARGE SCALE GENOMIC DNA]</scope>
    <source>
        <strain evidence="4 5">ATCC 48635</strain>
    </source>
</reference>
<feature type="coiled-coil region" evidence="1">
    <location>
        <begin position="3497"/>
        <end position="3605"/>
    </location>
</feature>
<evidence type="ECO:0000313" key="5">
    <source>
        <dbReference type="Proteomes" id="UP000243579"/>
    </source>
</evidence>
<dbReference type="PANTHER" id="PTHR47236:SF4">
    <property type="entry name" value="GENE 9195-RELATED"/>
    <property type="match status" value="1"/>
</dbReference>
<name>A0A1V9ZSP0_ACHHY</name>
<dbReference type="CDD" id="cd00185">
    <property type="entry name" value="TNFRSF"/>
    <property type="match status" value="1"/>
</dbReference>
<feature type="coiled-coil region" evidence="1">
    <location>
        <begin position="3059"/>
        <end position="3086"/>
    </location>
</feature>
<protein>
    <recommendedName>
        <fullName evidence="6">Tyrosine-protein kinase ephrin type A/B receptor-like domain-containing protein</fullName>
    </recommendedName>
</protein>
<evidence type="ECO:0000256" key="1">
    <source>
        <dbReference type="SAM" id="Coils"/>
    </source>
</evidence>
<feature type="coiled-coil region" evidence="1">
    <location>
        <begin position="3815"/>
        <end position="3857"/>
    </location>
</feature>
<feature type="coiled-coil region" evidence="1">
    <location>
        <begin position="3246"/>
        <end position="3323"/>
    </location>
</feature>
<dbReference type="PANTHER" id="PTHR47236">
    <property type="entry name" value="GENE, 32742-RELATED-RELATED"/>
    <property type="match status" value="1"/>
</dbReference>
<feature type="coiled-coil region" evidence="1">
    <location>
        <begin position="3357"/>
        <end position="3389"/>
    </location>
</feature>
<feature type="compositionally biased region" description="Basic and acidic residues" evidence="2">
    <location>
        <begin position="1733"/>
        <end position="1749"/>
    </location>
</feature>
<keyword evidence="3" id="KW-0812">Transmembrane</keyword>
<accession>A0A1V9ZSP0</accession>